<protein>
    <recommendedName>
        <fullName evidence="3">6-bladed beta-propeller</fullName>
    </recommendedName>
</protein>
<comment type="caution">
    <text evidence="1">The sequence shown here is derived from an EMBL/GenBank/DDBJ whole genome shotgun (WGS) entry which is preliminary data.</text>
</comment>
<dbReference type="Proteomes" id="UP000095552">
    <property type="component" value="Unassembled WGS sequence"/>
</dbReference>
<reference evidence="1 2" key="1">
    <citation type="submission" date="2016-08" db="EMBL/GenBank/DDBJ databases">
        <title>Draft genome of Fabibacter sp. strain SK-8.</title>
        <authorList>
            <person name="Wong S.-K."/>
            <person name="Hamasaki K."/>
            <person name="Yoshizawa S."/>
        </authorList>
    </citation>
    <scope>NUCLEOTIDE SEQUENCE [LARGE SCALE GENOMIC DNA]</scope>
    <source>
        <strain evidence="1 2">SK-8</strain>
    </source>
</reference>
<keyword evidence="2" id="KW-1185">Reference proteome</keyword>
<dbReference type="EMBL" id="MDGQ01000005">
    <property type="protein sequence ID" value="OEK05457.1"/>
    <property type="molecule type" value="Genomic_DNA"/>
</dbReference>
<name>A0A1E5T2C3_9BACT</name>
<evidence type="ECO:0000313" key="1">
    <source>
        <dbReference type="EMBL" id="OEK05457.1"/>
    </source>
</evidence>
<gene>
    <name evidence="1" type="ORF">BFP71_18920</name>
</gene>
<evidence type="ECO:0000313" key="2">
    <source>
        <dbReference type="Proteomes" id="UP000095552"/>
    </source>
</evidence>
<accession>A0A1E5T2C3</accession>
<dbReference type="STRING" id="1563681.BFP71_18920"/>
<proteinExistence type="predicted"/>
<dbReference type="AlphaFoldDB" id="A0A1E5T2C3"/>
<evidence type="ECO:0008006" key="3">
    <source>
        <dbReference type="Google" id="ProtNLM"/>
    </source>
</evidence>
<organism evidence="1 2">
    <name type="scientific">Roseivirga misakiensis</name>
    <dbReference type="NCBI Taxonomy" id="1563681"/>
    <lineage>
        <taxon>Bacteria</taxon>
        <taxon>Pseudomonadati</taxon>
        <taxon>Bacteroidota</taxon>
        <taxon>Cytophagia</taxon>
        <taxon>Cytophagales</taxon>
        <taxon>Roseivirgaceae</taxon>
        <taxon>Roseivirga</taxon>
    </lineage>
</organism>
<sequence length="387" mass="44103">MYFGVMARCIGLIILVSLLGSCSGEKTTQEEPSLPLIDGFQSYSLDIKAEEIGLSELIKSIEITRLEETPESLLGYVRQIEFYQNQMIVPGSEGNIYIFSEGGDFIRKINRKGEGPEEYSGWNDVWLQNGQICLFTYDQHIKRYDVEGNFISTDRVPQNATHLHPFNGGYALDMNYSLTNDSLKYMVAILDSEMKVSNTFLPFEKFPDFGISMSNKSVFPVGDDVFFLQLGKDSVYKIGADSLMPYIHYDFGEDWYFQPGVEFNTMMMVEAEKSGQVWFMNNRIGENYIYLRAVSGAPAHNFFIDRRSKSTVKIDDSSYADQRYGISSIGWDGDDFLFTMQSTQLESLLGKLDENQYQFIGSANLDMIESSENPVLVRMKLKESSTW</sequence>
<dbReference type="Pfam" id="PF17170">
    <property type="entry name" value="DUF5128"/>
    <property type="match status" value="1"/>
</dbReference>